<accession>A0ABU9IFA9</accession>
<comment type="caution">
    <text evidence="1">The sequence shown here is derived from an EMBL/GenBank/DDBJ whole genome shotgun (WGS) entry which is preliminary data.</text>
</comment>
<name>A0ABU9IFA9_9SPHN</name>
<proteinExistence type="predicted"/>
<evidence type="ECO:0000313" key="2">
    <source>
        <dbReference type="Proteomes" id="UP001497045"/>
    </source>
</evidence>
<dbReference type="Proteomes" id="UP001497045">
    <property type="component" value="Unassembled WGS sequence"/>
</dbReference>
<dbReference type="RefSeq" id="WP_341673258.1">
    <property type="nucleotide sequence ID" value="NZ_JBBYHV010000001.1"/>
</dbReference>
<protein>
    <submittedName>
        <fullName evidence="1">Uncharacterized protein</fullName>
    </submittedName>
</protein>
<gene>
    <name evidence="1" type="ORF">AAEO60_08705</name>
</gene>
<reference evidence="1 2" key="1">
    <citation type="submission" date="2024-04" db="EMBL/GenBank/DDBJ databases">
        <title>Aurantiacibacter sp. DGU6 16S ribosomal RNA gene Genome sequencing and assembly.</title>
        <authorList>
            <person name="Park S."/>
        </authorList>
    </citation>
    <scope>NUCLEOTIDE SEQUENCE [LARGE SCALE GENOMIC DNA]</scope>
    <source>
        <strain evidence="1 2">DGU6</strain>
    </source>
</reference>
<dbReference type="EMBL" id="JBBYHV010000001">
    <property type="protein sequence ID" value="MEL1250749.1"/>
    <property type="molecule type" value="Genomic_DNA"/>
</dbReference>
<organism evidence="1 2">
    <name type="scientific">Aurantiacibacter gilvus</name>
    <dbReference type="NCBI Taxonomy" id="3139141"/>
    <lineage>
        <taxon>Bacteria</taxon>
        <taxon>Pseudomonadati</taxon>
        <taxon>Pseudomonadota</taxon>
        <taxon>Alphaproteobacteria</taxon>
        <taxon>Sphingomonadales</taxon>
        <taxon>Erythrobacteraceae</taxon>
        <taxon>Aurantiacibacter</taxon>
    </lineage>
</organism>
<keyword evidence="2" id="KW-1185">Reference proteome</keyword>
<evidence type="ECO:0000313" key="1">
    <source>
        <dbReference type="EMBL" id="MEL1250749.1"/>
    </source>
</evidence>
<sequence length="269" mass="31257">MVDRVIHKPDMTEARPDKLLLRRLGQHLRRQDWFAVTVEFVVVVVGVFLGLQVNNWNVEAQERRDERAILERLHEETGNLLEVVRAERASLQTKVDALHSVQPVIFSMEPVRPLTAVECEVLAYSHVYRKPSDELPILDEMMDTGRFDRLQDPEVRQMLRSYILFRERQRSNHEERTNELYRLYSRHPDAISMTVVPADADHSATAAVPSNEAYEWRPVCDVGSMLANQQFLNETFDNMGRNSIFLSSYAEREEMLTRLQQHLAELVGS</sequence>